<evidence type="ECO:0000256" key="2">
    <source>
        <dbReference type="SAM" id="MobiDB-lite"/>
    </source>
</evidence>
<feature type="compositionally biased region" description="Basic and acidic residues" evidence="2">
    <location>
        <begin position="46"/>
        <end position="63"/>
    </location>
</feature>
<proteinExistence type="predicted"/>
<feature type="compositionally biased region" description="Low complexity" evidence="2">
    <location>
        <begin position="70"/>
        <end position="83"/>
    </location>
</feature>
<dbReference type="Gene3D" id="1.10.238.200">
    <property type="entry name" value="Cullin, PONY binding domain"/>
    <property type="match status" value="1"/>
</dbReference>
<feature type="region of interest" description="Disordered" evidence="2">
    <location>
        <begin position="1"/>
        <end position="89"/>
    </location>
</feature>
<accession>A0A0D2A9Z2</accession>
<dbReference type="InterPro" id="IPR014764">
    <property type="entry name" value="DCN-prot"/>
</dbReference>
<dbReference type="InterPro" id="IPR005176">
    <property type="entry name" value="PONY_dom"/>
</dbReference>
<dbReference type="InterPro" id="IPR042460">
    <property type="entry name" value="DCN1-like_PONY"/>
</dbReference>
<feature type="domain" description="DCUN1" evidence="3">
    <location>
        <begin position="96"/>
        <end position="306"/>
    </location>
</feature>
<dbReference type="Gene3D" id="1.10.238.10">
    <property type="entry name" value="EF-hand"/>
    <property type="match status" value="1"/>
</dbReference>
<comment type="function">
    <text evidence="1">Neddylation of cullins play an essential role in the regulation of SCF-type complexes activity.</text>
</comment>
<dbReference type="HOGENOM" id="CLU_047042_1_1_1"/>
<name>A0A0D2A9Z2_9EURO</name>
<dbReference type="PANTHER" id="PTHR12281:SF31">
    <property type="entry name" value="DCN1-LIKE PROTEIN 3"/>
    <property type="match status" value="1"/>
</dbReference>
<dbReference type="OrthoDB" id="27198at2759"/>
<evidence type="ECO:0000259" key="3">
    <source>
        <dbReference type="PROSITE" id="PS51229"/>
    </source>
</evidence>
<dbReference type="Proteomes" id="UP000053328">
    <property type="component" value="Unassembled WGS sequence"/>
</dbReference>
<dbReference type="Pfam" id="PF03556">
    <property type="entry name" value="Cullin_binding"/>
    <property type="match status" value="1"/>
</dbReference>
<dbReference type="GO" id="GO:0045116">
    <property type="term" value="P:protein neddylation"/>
    <property type="evidence" value="ECO:0007669"/>
    <property type="project" value="TreeGrafter"/>
</dbReference>
<protein>
    <recommendedName>
        <fullName evidence="1">Defective in cullin neddylation protein</fullName>
    </recommendedName>
</protein>
<dbReference type="GO" id="GO:0097602">
    <property type="term" value="F:cullin family protein binding"/>
    <property type="evidence" value="ECO:0007669"/>
    <property type="project" value="TreeGrafter"/>
</dbReference>
<organism evidence="4 5">
    <name type="scientific">Exophiala spinifera</name>
    <dbReference type="NCBI Taxonomy" id="91928"/>
    <lineage>
        <taxon>Eukaryota</taxon>
        <taxon>Fungi</taxon>
        <taxon>Dikarya</taxon>
        <taxon>Ascomycota</taxon>
        <taxon>Pezizomycotina</taxon>
        <taxon>Eurotiomycetes</taxon>
        <taxon>Chaetothyriomycetidae</taxon>
        <taxon>Chaetothyriales</taxon>
        <taxon>Herpotrichiellaceae</taxon>
        <taxon>Exophiala</taxon>
    </lineage>
</organism>
<sequence>MAPSKPASKPARKRKATADNTVTNDGPPAEKKQKKSPAKAKTPAAADRDTKPKKPRAKAEPKTPKKTSKKAPAATTTESSEATGFYQSGTNDSVSLIEKNLKKLFDQYRDNPEELPDKIGIDGAQNYLTAIKVQLDELAHLAICELLQCPSIGEFDRAPFVAGWRSVSTASKPYDTIAAQEQYVDVIRKRMSTDRAYFKQVYRNTFKLAKPEGQKSVPMESAVDFWNLFFRSDNGGLDWNTSSTKWLDLWCEFYQSKIKRPVNKDLWNMVGEMALKIKEPEGETLAWWNEDGAWPMAIDDFISSVKDKRKPAGGDAMDTT</sequence>
<evidence type="ECO:0000313" key="4">
    <source>
        <dbReference type="EMBL" id="KIW21562.1"/>
    </source>
</evidence>
<dbReference type="GO" id="GO:0032182">
    <property type="term" value="F:ubiquitin-like protein binding"/>
    <property type="evidence" value="ECO:0007669"/>
    <property type="project" value="TreeGrafter"/>
</dbReference>
<keyword evidence="5" id="KW-1185">Reference proteome</keyword>
<dbReference type="GO" id="GO:0000151">
    <property type="term" value="C:ubiquitin ligase complex"/>
    <property type="evidence" value="ECO:0007669"/>
    <property type="project" value="TreeGrafter"/>
</dbReference>
<dbReference type="PANTHER" id="PTHR12281">
    <property type="entry name" value="RP42 RELATED"/>
    <property type="match status" value="1"/>
</dbReference>
<dbReference type="AlphaFoldDB" id="A0A0D2A9Z2"/>
<dbReference type="PROSITE" id="PS51229">
    <property type="entry name" value="DCUN1"/>
    <property type="match status" value="1"/>
</dbReference>
<evidence type="ECO:0000313" key="5">
    <source>
        <dbReference type="Proteomes" id="UP000053328"/>
    </source>
</evidence>
<gene>
    <name evidence="4" type="ORF">PV08_02142</name>
</gene>
<dbReference type="EMBL" id="KN847492">
    <property type="protein sequence ID" value="KIW21562.1"/>
    <property type="molecule type" value="Genomic_DNA"/>
</dbReference>
<reference evidence="4 5" key="1">
    <citation type="submission" date="2015-01" db="EMBL/GenBank/DDBJ databases">
        <title>The Genome Sequence of Exophiala spinifera CBS89968.</title>
        <authorList>
            <consortium name="The Broad Institute Genomics Platform"/>
            <person name="Cuomo C."/>
            <person name="de Hoog S."/>
            <person name="Gorbushina A."/>
            <person name="Stielow B."/>
            <person name="Teixiera M."/>
            <person name="Abouelleil A."/>
            <person name="Chapman S.B."/>
            <person name="Priest M."/>
            <person name="Young S.K."/>
            <person name="Wortman J."/>
            <person name="Nusbaum C."/>
            <person name="Birren B."/>
        </authorList>
    </citation>
    <scope>NUCLEOTIDE SEQUENCE [LARGE SCALE GENOMIC DNA]</scope>
    <source>
        <strain evidence="4 5">CBS 89968</strain>
    </source>
</reference>
<dbReference type="GO" id="GO:0031624">
    <property type="term" value="F:ubiquitin conjugating enzyme binding"/>
    <property type="evidence" value="ECO:0007669"/>
    <property type="project" value="TreeGrafter"/>
</dbReference>
<dbReference type="RefSeq" id="XP_016241778.1">
    <property type="nucleotide sequence ID" value="XM_016376502.1"/>
</dbReference>
<dbReference type="GeneID" id="27329225"/>
<evidence type="ECO:0000256" key="1">
    <source>
        <dbReference type="RuleBase" id="RU410713"/>
    </source>
</evidence>
<dbReference type="STRING" id="91928.A0A0D2A9Z2"/>
<dbReference type="VEuPathDB" id="FungiDB:PV08_02142"/>